<evidence type="ECO:0000313" key="2">
    <source>
        <dbReference type="Proteomes" id="UP001197093"/>
    </source>
</evidence>
<sequence>MVYWGPVADRVPTGMPQYAAWWQLKALAGVCAEATDAVNRTLRQLFSRRAASGWTQLSGMSCDFLKRFNLSEDIICLARPELLGAPFFPFFGYCPRRKRQVVLVADLNRRSPGP</sequence>
<dbReference type="AlphaFoldDB" id="A0AAD4HT80"/>
<proteinExistence type="predicted"/>
<accession>A0AAD4HT80</accession>
<name>A0AAD4HT80_9PEZI</name>
<gene>
    <name evidence="1" type="ORF">NEMBOFW57_010854</name>
</gene>
<reference evidence="1" key="1">
    <citation type="submission" date="2023-02" db="EMBL/GenBank/DDBJ databases">
        <authorList>
            <person name="Palmer J.M."/>
        </authorList>
    </citation>
    <scope>NUCLEOTIDE SEQUENCE</scope>
    <source>
        <strain evidence="1">FW57</strain>
    </source>
</reference>
<dbReference type="EMBL" id="JAHCVI010000006">
    <property type="protein sequence ID" value="KAG7284479.1"/>
    <property type="molecule type" value="Genomic_DNA"/>
</dbReference>
<protein>
    <submittedName>
        <fullName evidence="1">Uncharacterized protein</fullName>
    </submittedName>
</protein>
<dbReference type="Proteomes" id="UP001197093">
    <property type="component" value="Unassembled WGS sequence"/>
</dbReference>
<evidence type="ECO:0000313" key="1">
    <source>
        <dbReference type="EMBL" id="KAG7284479.1"/>
    </source>
</evidence>
<comment type="caution">
    <text evidence="1">The sequence shown here is derived from an EMBL/GenBank/DDBJ whole genome shotgun (WGS) entry which is preliminary data.</text>
</comment>
<organism evidence="1 2">
    <name type="scientific">Staphylotrichum longicolle</name>
    <dbReference type="NCBI Taxonomy" id="669026"/>
    <lineage>
        <taxon>Eukaryota</taxon>
        <taxon>Fungi</taxon>
        <taxon>Dikarya</taxon>
        <taxon>Ascomycota</taxon>
        <taxon>Pezizomycotina</taxon>
        <taxon>Sordariomycetes</taxon>
        <taxon>Sordariomycetidae</taxon>
        <taxon>Sordariales</taxon>
        <taxon>Chaetomiaceae</taxon>
        <taxon>Staphylotrichum</taxon>
    </lineage>
</organism>
<keyword evidence="2" id="KW-1185">Reference proteome</keyword>